<protein>
    <submittedName>
        <fullName evidence="1">EscI/YscI/HrpB family type III secretion system inner rod protein</fullName>
    </submittedName>
</protein>
<dbReference type="NCBIfam" id="TIGR02497">
    <property type="entry name" value="yscI_hrpB_dom"/>
    <property type="match status" value="1"/>
</dbReference>
<sequence length="119" mass="12552">MTISQIPDIVAQASAMATPAKATLAPATASERDAAVRFDQALASAPSLPEHHLLSAAGKLAGNTERLVERVAIDERTLDNPTRMLAAQRILTERVLALEFVAKAAGATTQGVNKLVHMQ</sequence>
<proteinExistence type="predicted"/>
<accession>A0A5E4SSP1</accession>
<dbReference type="OrthoDB" id="8945187at2"/>
<name>A0A5E4SSP1_9BURK</name>
<dbReference type="EMBL" id="CABPSH010000002">
    <property type="protein sequence ID" value="VVD77863.1"/>
    <property type="molecule type" value="Genomic_DNA"/>
</dbReference>
<keyword evidence="2" id="KW-1185">Reference proteome</keyword>
<dbReference type="RefSeq" id="WP_150588202.1">
    <property type="nucleotide sequence ID" value="NZ_CABPSH010000002.1"/>
</dbReference>
<evidence type="ECO:0000313" key="2">
    <source>
        <dbReference type="Proteomes" id="UP000400981"/>
    </source>
</evidence>
<dbReference type="Pfam" id="PF17001">
    <property type="entry name" value="T3SS_basalb_I"/>
    <property type="match status" value="1"/>
</dbReference>
<dbReference type="InterPro" id="IPR012670">
    <property type="entry name" value="T3SS_YscI/HrpB"/>
</dbReference>
<reference evidence="1 2" key="1">
    <citation type="submission" date="2019-08" db="EMBL/GenBank/DDBJ databases">
        <authorList>
            <person name="Peeters C."/>
        </authorList>
    </citation>
    <scope>NUCLEOTIDE SEQUENCE [LARGE SCALE GENOMIC DNA]</scope>
    <source>
        <strain evidence="1 2">LMG 31012</strain>
    </source>
</reference>
<dbReference type="Proteomes" id="UP000400981">
    <property type="component" value="Unassembled WGS sequence"/>
</dbReference>
<gene>
    <name evidence="1" type="ORF">PEP31012_00936</name>
</gene>
<organism evidence="1 2">
    <name type="scientific">Pandoraea eparura</name>
    <dbReference type="NCBI Taxonomy" id="2508291"/>
    <lineage>
        <taxon>Bacteria</taxon>
        <taxon>Pseudomonadati</taxon>
        <taxon>Pseudomonadota</taxon>
        <taxon>Betaproteobacteria</taxon>
        <taxon>Burkholderiales</taxon>
        <taxon>Burkholderiaceae</taxon>
        <taxon>Pandoraea</taxon>
    </lineage>
</organism>
<dbReference type="AlphaFoldDB" id="A0A5E4SSP1"/>
<evidence type="ECO:0000313" key="1">
    <source>
        <dbReference type="EMBL" id="VVD77863.1"/>
    </source>
</evidence>
<dbReference type="GO" id="GO:0030254">
    <property type="term" value="P:protein secretion by the type III secretion system"/>
    <property type="evidence" value="ECO:0007669"/>
    <property type="project" value="InterPro"/>
</dbReference>